<organism evidence="2 3">
    <name type="scientific">Monascus purpureus</name>
    <name type="common">Red mold</name>
    <name type="synonym">Monascus anka</name>
    <dbReference type="NCBI Taxonomy" id="5098"/>
    <lineage>
        <taxon>Eukaryota</taxon>
        <taxon>Fungi</taxon>
        <taxon>Dikarya</taxon>
        <taxon>Ascomycota</taxon>
        <taxon>Pezizomycotina</taxon>
        <taxon>Eurotiomycetes</taxon>
        <taxon>Eurotiomycetidae</taxon>
        <taxon>Eurotiales</taxon>
        <taxon>Aspergillaceae</taxon>
        <taxon>Monascus</taxon>
    </lineage>
</organism>
<evidence type="ECO:0000256" key="1">
    <source>
        <dbReference type="SAM" id="Phobius"/>
    </source>
</evidence>
<reference evidence="2 3" key="1">
    <citation type="submission" date="2019-06" db="EMBL/GenBank/DDBJ databases">
        <title>Wine fermentation using esterase from Monascus purpureus.</title>
        <authorList>
            <person name="Geng C."/>
            <person name="Zhang Y."/>
        </authorList>
    </citation>
    <scope>NUCLEOTIDE SEQUENCE [LARGE SCALE GENOMIC DNA]</scope>
    <source>
        <strain evidence="2">HQ1</strain>
    </source>
</reference>
<dbReference type="PANTHER" id="PTHR42083:SF1">
    <property type="entry name" value="MARVEL DOMAIN-CONTAINING PROTEIN"/>
    <property type="match status" value="1"/>
</dbReference>
<dbReference type="EMBL" id="VIFY01000014">
    <property type="protein sequence ID" value="TQB75866.1"/>
    <property type="molecule type" value="Genomic_DNA"/>
</dbReference>
<name>A0A507R4T3_MONPU</name>
<evidence type="ECO:0008006" key="4">
    <source>
        <dbReference type="Google" id="ProtNLM"/>
    </source>
</evidence>
<comment type="caution">
    <text evidence="2">The sequence shown here is derived from an EMBL/GenBank/DDBJ whole genome shotgun (WGS) entry which is preliminary data.</text>
</comment>
<feature type="transmembrane region" description="Helical" evidence="1">
    <location>
        <begin position="79"/>
        <end position="105"/>
    </location>
</feature>
<dbReference type="PANTHER" id="PTHR42083">
    <property type="entry name" value="MARVEL DOMAIN-CONTAINING PROTEIN"/>
    <property type="match status" value="1"/>
</dbReference>
<keyword evidence="1" id="KW-1133">Transmembrane helix</keyword>
<protein>
    <recommendedName>
        <fullName evidence="4">MARVEL domain-containing protein</fullName>
    </recommendedName>
</protein>
<feature type="transmembrane region" description="Helical" evidence="1">
    <location>
        <begin position="47"/>
        <end position="67"/>
    </location>
</feature>
<accession>A0A507R4T3</accession>
<keyword evidence="3" id="KW-1185">Reference proteome</keyword>
<keyword evidence="1" id="KW-0812">Transmembrane</keyword>
<dbReference type="AlphaFoldDB" id="A0A507R4T3"/>
<dbReference type="Proteomes" id="UP000319663">
    <property type="component" value="Unassembled WGS sequence"/>
</dbReference>
<dbReference type="OrthoDB" id="5363290at2759"/>
<gene>
    <name evidence="2" type="ORF">MPDQ_001467</name>
</gene>
<keyword evidence="1" id="KW-0472">Membrane</keyword>
<evidence type="ECO:0000313" key="3">
    <source>
        <dbReference type="Proteomes" id="UP000319663"/>
    </source>
</evidence>
<feature type="transmembrane region" description="Helical" evidence="1">
    <location>
        <begin position="12"/>
        <end position="31"/>
    </location>
</feature>
<proteinExistence type="predicted"/>
<sequence length="163" mass="18283">MLDPYWHTLTRTALRTVQLALTVAIAILYGIDLTHTTNKHAHARPEWIYADVTASLSGITCLTHLLLGTATTTATRMLLWSLWGFVLFVLWLAQVGVFGGIYVDWKGHYPGYYDDGSYGATRCVAVVVGVVRRRVNWMVVMMMRMLSEAQSKSFTEPLAMLAK</sequence>
<feature type="transmembrane region" description="Helical" evidence="1">
    <location>
        <begin position="117"/>
        <end position="135"/>
    </location>
</feature>
<evidence type="ECO:0000313" key="2">
    <source>
        <dbReference type="EMBL" id="TQB75866.1"/>
    </source>
</evidence>